<keyword evidence="1" id="KW-0812">Transmembrane</keyword>
<dbReference type="EMBL" id="FOLO01000027">
    <property type="protein sequence ID" value="SFD01123.1"/>
    <property type="molecule type" value="Genomic_DNA"/>
</dbReference>
<name>A0A1I1P2D7_9GAMM</name>
<accession>A0A1I1P2D7</accession>
<protein>
    <submittedName>
        <fullName evidence="3">Bax protein</fullName>
    </submittedName>
</protein>
<dbReference type="PANTHER" id="PTHR40572">
    <property type="entry name" value="PROTEIN BAX"/>
    <property type="match status" value="1"/>
</dbReference>
<dbReference type="Proteomes" id="UP000198862">
    <property type="component" value="Unassembled WGS sequence"/>
</dbReference>
<keyword evidence="4" id="KW-1185">Reference proteome</keyword>
<dbReference type="STRING" id="1123010.SAMN02745724_03194"/>
<keyword evidence="1" id="KW-0472">Membrane</keyword>
<dbReference type="InterPro" id="IPR053195">
    <property type="entry name" value="Bax-like"/>
</dbReference>
<dbReference type="GO" id="GO:0004040">
    <property type="term" value="F:amidase activity"/>
    <property type="evidence" value="ECO:0007669"/>
    <property type="project" value="InterPro"/>
</dbReference>
<dbReference type="RefSeq" id="WP_091986432.1">
    <property type="nucleotide sequence ID" value="NZ_FOLO01000027.1"/>
</dbReference>
<evidence type="ECO:0000313" key="3">
    <source>
        <dbReference type="EMBL" id="SFD01123.1"/>
    </source>
</evidence>
<dbReference type="AlphaFoldDB" id="A0A1I1P2D7"/>
<proteinExistence type="predicted"/>
<evidence type="ECO:0000313" key="4">
    <source>
        <dbReference type="Proteomes" id="UP000198862"/>
    </source>
</evidence>
<evidence type="ECO:0000256" key="1">
    <source>
        <dbReference type="SAM" id="Phobius"/>
    </source>
</evidence>
<feature type="transmembrane region" description="Helical" evidence="1">
    <location>
        <begin position="5"/>
        <end position="23"/>
    </location>
</feature>
<keyword evidence="1" id="KW-1133">Transmembrane helix</keyword>
<gene>
    <name evidence="3" type="ORF">SAMN02745724_03194</name>
</gene>
<dbReference type="PANTHER" id="PTHR40572:SF1">
    <property type="entry name" value="PROTEIN BAX"/>
    <property type="match status" value="1"/>
</dbReference>
<dbReference type="InterPro" id="IPR002901">
    <property type="entry name" value="MGlyc_endo_b_GlcNAc-like_dom"/>
</dbReference>
<dbReference type="Gene3D" id="1.10.530.10">
    <property type="match status" value="1"/>
</dbReference>
<feature type="domain" description="Mannosyl-glycoprotein endo-beta-N-acetylglucosamidase-like" evidence="2">
    <location>
        <begin position="138"/>
        <end position="266"/>
    </location>
</feature>
<sequence>MFKSVLRLCVITFTLYGIVYPFLINPPKKTEQVAEEDIVINKTVKVIEEKPLHTVKLPDFLAIKDIKLKKKTFFNFIKPHVKAVNKQILQQRAQLEIALMMLQFDDNLADKQLNQVIAIFKQYKVKHKVDVEGISLALERVDIVPRELALMQAANESAWGTSRFAKIGLNFFGQWCYRKGCGMVPKNRNSGAGHEVAAYQTVRAAVNAYFYNINTNRAYRSLRKIRAHQRKIQQTPTAEGLAQGLLAYSERGEAYVNEISHMIRLNQEYFSE</sequence>
<dbReference type="Pfam" id="PF01832">
    <property type="entry name" value="Glucosaminidase"/>
    <property type="match status" value="1"/>
</dbReference>
<evidence type="ECO:0000259" key="2">
    <source>
        <dbReference type="Pfam" id="PF01832"/>
    </source>
</evidence>
<organism evidence="3 4">
    <name type="scientific">Pseudoalteromonas denitrificans DSM 6059</name>
    <dbReference type="NCBI Taxonomy" id="1123010"/>
    <lineage>
        <taxon>Bacteria</taxon>
        <taxon>Pseudomonadati</taxon>
        <taxon>Pseudomonadota</taxon>
        <taxon>Gammaproteobacteria</taxon>
        <taxon>Alteromonadales</taxon>
        <taxon>Pseudoalteromonadaceae</taxon>
        <taxon>Pseudoalteromonas</taxon>
    </lineage>
</organism>
<reference evidence="3 4" key="1">
    <citation type="submission" date="2016-10" db="EMBL/GenBank/DDBJ databases">
        <authorList>
            <person name="de Groot N.N."/>
        </authorList>
    </citation>
    <scope>NUCLEOTIDE SEQUENCE [LARGE SCALE GENOMIC DNA]</scope>
    <source>
        <strain evidence="3 4">DSM 6059</strain>
    </source>
</reference>
<dbReference type="OrthoDB" id="9788155at2"/>